<comment type="caution">
    <text evidence="10">The sequence shown here is derived from an EMBL/GenBank/DDBJ whole genome shotgun (WGS) entry which is preliminary data.</text>
</comment>
<keyword evidence="3" id="KW-1003">Cell membrane</keyword>
<sequence>MQGFKDFIMRGNLVELAVAFVIATAFARVVQALVVVIMDIVGKIGGSPSFSSYQPSGIHVGDFITALIGFLLLAAVVYFFVVVPYNKATELALRRRKGDVEIEDVPTELDLLVQIRDELRAGPRA</sequence>
<evidence type="ECO:0000256" key="7">
    <source>
        <dbReference type="ARBA" id="ARBA00023136"/>
    </source>
</evidence>
<comment type="subcellular location">
    <subcellularLocation>
        <location evidence="1">Membrane</location>
        <topology evidence="1">Multi-pass membrane protein</topology>
    </subcellularLocation>
</comment>
<feature type="transmembrane region" description="Helical" evidence="9">
    <location>
        <begin position="58"/>
        <end position="85"/>
    </location>
</feature>
<evidence type="ECO:0000256" key="6">
    <source>
        <dbReference type="ARBA" id="ARBA00023065"/>
    </source>
</evidence>
<organism evidence="10 11">
    <name type="scientific">Allobranchiibius huperziae</name>
    <dbReference type="NCBI Taxonomy" id="1874116"/>
    <lineage>
        <taxon>Bacteria</taxon>
        <taxon>Bacillati</taxon>
        <taxon>Actinomycetota</taxon>
        <taxon>Actinomycetes</taxon>
        <taxon>Micrococcales</taxon>
        <taxon>Dermacoccaceae</taxon>
        <taxon>Allobranchiibius</taxon>
    </lineage>
</organism>
<dbReference type="SUPFAM" id="SSF81330">
    <property type="entry name" value="Gated mechanosensitive channel"/>
    <property type="match status" value="1"/>
</dbReference>
<keyword evidence="6" id="KW-0406">Ion transport</keyword>
<dbReference type="Proteomes" id="UP000571817">
    <property type="component" value="Unassembled WGS sequence"/>
</dbReference>
<protein>
    <submittedName>
        <fullName evidence="10">Large conductance mechanosensitive channel</fullName>
    </submittedName>
</protein>
<accession>A0A853DEA8</accession>
<keyword evidence="5 9" id="KW-1133">Transmembrane helix</keyword>
<evidence type="ECO:0000256" key="9">
    <source>
        <dbReference type="SAM" id="Phobius"/>
    </source>
</evidence>
<evidence type="ECO:0000256" key="8">
    <source>
        <dbReference type="ARBA" id="ARBA00023303"/>
    </source>
</evidence>
<evidence type="ECO:0000256" key="2">
    <source>
        <dbReference type="ARBA" id="ARBA00022448"/>
    </source>
</evidence>
<keyword evidence="4 9" id="KW-0812">Transmembrane</keyword>
<dbReference type="Gene3D" id="1.10.1200.120">
    <property type="entry name" value="Large-conductance mechanosensitive channel, MscL, domain 1"/>
    <property type="match status" value="1"/>
</dbReference>
<dbReference type="Pfam" id="PF01741">
    <property type="entry name" value="MscL"/>
    <property type="match status" value="1"/>
</dbReference>
<dbReference type="GO" id="GO:0016020">
    <property type="term" value="C:membrane"/>
    <property type="evidence" value="ECO:0007669"/>
    <property type="project" value="UniProtKB-SubCell"/>
</dbReference>
<evidence type="ECO:0000256" key="3">
    <source>
        <dbReference type="ARBA" id="ARBA00022475"/>
    </source>
</evidence>
<keyword evidence="11" id="KW-1185">Reference proteome</keyword>
<dbReference type="InterPro" id="IPR001185">
    <property type="entry name" value="MS_channel"/>
</dbReference>
<dbReference type="GO" id="GO:0008381">
    <property type="term" value="F:mechanosensitive monoatomic ion channel activity"/>
    <property type="evidence" value="ECO:0007669"/>
    <property type="project" value="InterPro"/>
</dbReference>
<dbReference type="EMBL" id="JACCFW010000001">
    <property type="protein sequence ID" value="NYJ74319.1"/>
    <property type="molecule type" value="Genomic_DNA"/>
</dbReference>
<evidence type="ECO:0000256" key="1">
    <source>
        <dbReference type="ARBA" id="ARBA00004141"/>
    </source>
</evidence>
<proteinExistence type="predicted"/>
<dbReference type="AlphaFoldDB" id="A0A853DEA8"/>
<gene>
    <name evidence="10" type="ORF">HNR15_001282</name>
</gene>
<dbReference type="RefSeq" id="WP_179480107.1">
    <property type="nucleotide sequence ID" value="NZ_JACCFW010000001.1"/>
</dbReference>
<dbReference type="PANTHER" id="PTHR30266">
    <property type="entry name" value="MECHANOSENSITIVE CHANNEL MSCL"/>
    <property type="match status" value="1"/>
</dbReference>
<keyword evidence="7 9" id="KW-0472">Membrane</keyword>
<reference evidence="10 11" key="1">
    <citation type="submission" date="2020-07" db="EMBL/GenBank/DDBJ databases">
        <title>Sequencing the genomes of 1000 actinobacteria strains.</title>
        <authorList>
            <person name="Klenk H.-P."/>
        </authorList>
    </citation>
    <scope>NUCLEOTIDE SEQUENCE [LARGE SCALE GENOMIC DNA]</scope>
    <source>
        <strain evidence="10 11">DSM 29531</strain>
    </source>
</reference>
<dbReference type="InterPro" id="IPR036019">
    <property type="entry name" value="MscL_channel"/>
</dbReference>
<dbReference type="PRINTS" id="PR01264">
    <property type="entry name" value="MECHCHANNEL"/>
</dbReference>
<evidence type="ECO:0000256" key="4">
    <source>
        <dbReference type="ARBA" id="ARBA00022692"/>
    </source>
</evidence>
<name>A0A853DEA8_9MICO</name>
<evidence type="ECO:0000313" key="10">
    <source>
        <dbReference type="EMBL" id="NYJ74319.1"/>
    </source>
</evidence>
<keyword evidence="8" id="KW-0407">Ion channel</keyword>
<dbReference type="PANTHER" id="PTHR30266:SF2">
    <property type="entry name" value="LARGE-CONDUCTANCE MECHANOSENSITIVE CHANNEL"/>
    <property type="match status" value="1"/>
</dbReference>
<feature type="transmembrane region" description="Helical" evidence="9">
    <location>
        <begin position="12"/>
        <end position="38"/>
    </location>
</feature>
<dbReference type="InterPro" id="IPR037673">
    <property type="entry name" value="MSC/AndL"/>
</dbReference>
<evidence type="ECO:0000256" key="5">
    <source>
        <dbReference type="ARBA" id="ARBA00022989"/>
    </source>
</evidence>
<evidence type="ECO:0000313" key="11">
    <source>
        <dbReference type="Proteomes" id="UP000571817"/>
    </source>
</evidence>
<keyword evidence="2" id="KW-0813">Transport</keyword>